<evidence type="ECO:0000313" key="4">
    <source>
        <dbReference type="Proteomes" id="UP000010420"/>
    </source>
</evidence>
<dbReference type="Pfam" id="PF15608">
    <property type="entry name" value="PELOTA_1"/>
    <property type="match status" value="1"/>
</dbReference>
<evidence type="ECO:0000313" key="3">
    <source>
        <dbReference type="EMBL" id="EKY28837.1"/>
    </source>
</evidence>
<gene>
    <name evidence="3" type="ORF">HMPREF0216_00540</name>
</gene>
<name>L1QMR4_9CLOT</name>
<dbReference type="InterPro" id="IPR028157">
    <property type="entry name" value="PELOTA_dom"/>
</dbReference>
<dbReference type="RefSeq" id="WP_005210728.1">
    <property type="nucleotide sequence ID" value="NZ_KB291610.1"/>
</dbReference>
<evidence type="ECO:0000259" key="2">
    <source>
        <dbReference type="Pfam" id="PF15608"/>
    </source>
</evidence>
<comment type="caution">
    <text evidence="3">The sequence shown here is derived from an EMBL/GenBank/DDBJ whole genome shotgun (WGS) entry which is preliminary data.</text>
</comment>
<dbReference type="PATRIC" id="fig|545697.3.peg.535"/>
<feature type="domain" description="PELOTA RNA-binding" evidence="2">
    <location>
        <begin position="282"/>
        <end position="359"/>
    </location>
</feature>
<feature type="domain" description="Cysteine protease StiP N-terminal" evidence="1">
    <location>
        <begin position="12"/>
        <end position="257"/>
    </location>
</feature>
<dbReference type="HOGENOM" id="CLU_032640_1_0_9"/>
<dbReference type="Pfam" id="PF11202">
    <property type="entry name" value="StiP"/>
    <property type="match status" value="1"/>
</dbReference>
<dbReference type="STRING" id="545697.HMPREF0216_00540"/>
<evidence type="ECO:0000259" key="1">
    <source>
        <dbReference type="Pfam" id="PF11202"/>
    </source>
</evidence>
<sequence length="373" mass="43151">MMASMKLVNHSYEDDCIFLLKDLTDKIKEITIEEKEELIRRGINYSEMISKETKPSEGVKRIFFSMLQRDKSITAYYIAKVAEIIYGEKGNNLVIVSLARAGTPYGILIKKYLKYKYNVDIPHYSISIIRGKGIDNNALKYILKENKNSKIQFVDGWTGKGSITRELDKSVKEFNYNNKTNIDNSLAVISDPAKLCRICGTREDFGLATCCFNSTISGLVSRTIHNKNYIYEGDFHGAKTLYYLKDEDFSQQFINIIFEEFNNINIDKDALKLEDIDKEYSIKITNDIRNLYDVNNVNNIKLSVGESARVLLRRDPRVILVKNKRDKNIEHIMKLANEKGIDVIEYKDSKYNCIAIIKEKPEKYSEIRVKENE</sequence>
<dbReference type="eggNOG" id="COG1358">
    <property type="taxonomic scope" value="Bacteria"/>
</dbReference>
<dbReference type="InterPro" id="IPR011215">
    <property type="entry name" value="StiP_N"/>
</dbReference>
<dbReference type="AlphaFoldDB" id="L1QMR4"/>
<organism evidence="3 4">
    <name type="scientific">Clostridium celatum DSM 1785</name>
    <dbReference type="NCBI Taxonomy" id="545697"/>
    <lineage>
        <taxon>Bacteria</taxon>
        <taxon>Bacillati</taxon>
        <taxon>Bacillota</taxon>
        <taxon>Clostridia</taxon>
        <taxon>Eubacteriales</taxon>
        <taxon>Clostridiaceae</taxon>
        <taxon>Clostridium</taxon>
    </lineage>
</organism>
<dbReference type="EMBL" id="AMEZ01000016">
    <property type="protein sequence ID" value="EKY28837.1"/>
    <property type="molecule type" value="Genomic_DNA"/>
</dbReference>
<protein>
    <submittedName>
        <fullName evidence="3">Uncharacterized protein</fullName>
    </submittedName>
</protein>
<keyword evidence="4" id="KW-1185">Reference proteome</keyword>
<dbReference type="Proteomes" id="UP000010420">
    <property type="component" value="Unassembled WGS sequence"/>
</dbReference>
<reference evidence="3 4" key="1">
    <citation type="submission" date="2012-05" db="EMBL/GenBank/DDBJ databases">
        <authorList>
            <person name="Weinstock G."/>
            <person name="Sodergren E."/>
            <person name="Lobos E.A."/>
            <person name="Fulton L."/>
            <person name="Fulton R."/>
            <person name="Courtney L."/>
            <person name="Fronick C."/>
            <person name="O'Laughlin M."/>
            <person name="Godfrey J."/>
            <person name="Wilson R.M."/>
            <person name="Miner T."/>
            <person name="Farmer C."/>
            <person name="Delehaunty K."/>
            <person name="Cordes M."/>
            <person name="Minx P."/>
            <person name="Tomlinson C."/>
            <person name="Chen J."/>
            <person name="Wollam A."/>
            <person name="Pepin K.H."/>
            <person name="Bhonagiri V."/>
            <person name="Zhang X."/>
            <person name="Suruliraj S."/>
            <person name="Warren W."/>
            <person name="Mitreva M."/>
            <person name="Mardis E.R."/>
            <person name="Wilson R.K."/>
        </authorList>
    </citation>
    <scope>NUCLEOTIDE SEQUENCE [LARGE SCALE GENOMIC DNA]</scope>
    <source>
        <strain evidence="3 4">DSM 1785</strain>
    </source>
</reference>
<proteinExistence type="predicted"/>
<accession>L1QMR4</accession>